<dbReference type="Proteomes" id="UP000029121">
    <property type="component" value="Unassembled WGS sequence"/>
</dbReference>
<evidence type="ECO:0000259" key="3">
    <source>
        <dbReference type="PROSITE" id="PS50158"/>
    </source>
</evidence>
<protein>
    <recommendedName>
        <fullName evidence="3">CCHC-type domain-containing protein</fullName>
    </recommendedName>
</protein>
<name>R0FT77_9BRAS</name>
<keyword evidence="1" id="KW-0479">Metal-binding</keyword>
<dbReference type="AlphaFoldDB" id="R0FT77"/>
<evidence type="ECO:0000313" key="5">
    <source>
        <dbReference type="Proteomes" id="UP000029121"/>
    </source>
</evidence>
<dbReference type="InterPro" id="IPR036875">
    <property type="entry name" value="Znf_CCHC_sf"/>
</dbReference>
<feature type="region of interest" description="Disordered" evidence="2">
    <location>
        <begin position="406"/>
        <end position="434"/>
    </location>
</feature>
<dbReference type="SMART" id="SM00343">
    <property type="entry name" value="ZnF_C2HC"/>
    <property type="match status" value="1"/>
</dbReference>
<feature type="domain" description="CCHC-type" evidence="3">
    <location>
        <begin position="459"/>
        <end position="475"/>
    </location>
</feature>
<dbReference type="eggNOG" id="KOG0017">
    <property type="taxonomic scope" value="Eukaryota"/>
</dbReference>
<accession>R0FT77</accession>
<dbReference type="GO" id="GO:0003676">
    <property type="term" value="F:nucleic acid binding"/>
    <property type="evidence" value="ECO:0007669"/>
    <property type="project" value="InterPro"/>
</dbReference>
<dbReference type="GO" id="GO:0008270">
    <property type="term" value="F:zinc ion binding"/>
    <property type="evidence" value="ECO:0007669"/>
    <property type="project" value="UniProtKB-KW"/>
</dbReference>
<sequence>MAPCTNQPDQQEEFRQTLTTFTMELKAALQEAVQTALQTVLQQQHHQRDDHDAETDEEIHENLFANPLQQDRDQRIQLCHNNQGNNMATRWESGFKLDIPEFSGSLKAEGYSIQEPSHGMVDSASCFDDHEPGFKSRAMTAKRNTNQPDQQEEFRQTLTTFTMELKAALQEAVQTALQTVLQQQHQQRDDHDAETDEEIHENLFANPLQQDRDQRIQLCHNNQRNNMATRWESGFKLDIPEFSGSLKAEEFLDWLNVVEEVLDFKQVPDDIRVSLVATRFKSRAMAWWTQLKESRRRSNKSKIDTLEKLKKHMRKGFLPYNYERTLYNKLQNLRQGSRTVEDYATDFFEMVARTTLLEAEDQLVSRFIGGLRTQLQLPLQQFNPTSVSEAHQCALPMGVQYRQNWGSTGSRSRFQSQPQSEIANTSNTESTSTRKIVSKTGANVDSIAASRQPRTSALRCFSCGENGHRQTACPNQTRRGLLAQETEFTDEPRFDEYLSDSNQEHDTDCIGGDTGHGSQILVLRRNCLLPRSTKESWLRTSLFRSISTIKGKICKLIIDSGSCTNVISEEAVRKLRIQPASHPSPYQLAWLNNRT</sequence>
<keyword evidence="5" id="KW-1185">Reference proteome</keyword>
<keyword evidence="1" id="KW-0862">Zinc</keyword>
<proteinExistence type="predicted"/>
<dbReference type="PANTHER" id="PTHR35046:SF18">
    <property type="entry name" value="RNA-DIRECTED DNA POLYMERASE"/>
    <property type="match status" value="1"/>
</dbReference>
<dbReference type="EMBL" id="KB870809">
    <property type="protein sequence ID" value="EOA26027.1"/>
    <property type="molecule type" value="Genomic_DNA"/>
</dbReference>
<dbReference type="CDD" id="cd00303">
    <property type="entry name" value="retropepsin_like"/>
    <property type="match status" value="1"/>
</dbReference>
<evidence type="ECO:0000313" key="4">
    <source>
        <dbReference type="EMBL" id="EOA26027.1"/>
    </source>
</evidence>
<dbReference type="Pfam" id="PF03732">
    <property type="entry name" value="Retrotrans_gag"/>
    <property type="match status" value="1"/>
</dbReference>
<dbReference type="InterPro" id="IPR001878">
    <property type="entry name" value="Znf_CCHC"/>
</dbReference>
<dbReference type="InterPro" id="IPR005162">
    <property type="entry name" value="Retrotrans_gag_dom"/>
</dbReference>
<organism evidence="4 5">
    <name type="scientific">Capsella rubella</name>
    <dbReference type="NCBI Taxonomy" id="81985"/>
    <lineage>
        <taxon>Eukaryota</taxon>
        <taxon>Viridiplantae</taxon>
        <taxon>Streptophyta</taxon>
        <taxon>Embryophyta</taxon>
        <taxon>Tracheophyta</taxon>
        <taxon>Spermatophyta</taxon>
        <taxon>Magnoliopsida</taxon>
        <taxon>eudicotyledons</taxon>
        <taxon>Gunneridae</taxon>
        <taxon>Pentapetalae</taxon>
        <taxon>rosids</taxon>
        <taxon>malvids</taxon>
        <taxon>Brassicales</taxon>
        <taxon>Brassicaceae</taxon>
        <taxon>Camelineae</taxon>
        <taxon>Capsella</taxon>
    </lineage>
</organism>
<keyword evidence="1" id="KW-0863">Zinc-finger</keyword>
<dbReference type="PROSITE" id="PS50158">
    <property type="entry name" value="ZF_CCHC"/>
    <property type="match status" value="1"/>
</dbReference>
<dbReference type="PANTHER" id="PTHR35046">
    <property type="entry name" value="ZINC KNUCKLE (CCHC-TYPE) FAMILY PROTEIN"/>
    <property type="match status" value="1"/>
</dbReference>
<evidence type="ECO:0000256" key="2">
    <source>
        <dbReference type="SAM" id="MobiDB-lite"/>
    </source>
</evidence>
<gene>
    <name evidence="4" type="ORF">CARUB_v10019435mg</name>
</gene>
<reference evidence="5" key="1">
    <citation type="journal article" date="2013" name="Nat. Genet.">
        <title>The Capsella rubella genome and the genomic consequences of rapid mating system evolution.</title>
        <authorList>
            <person name="Slotte T."/>
            <person name="Hazzouri K.M."/>
            <person name="Agren J.A."/>
            <person name="Koenig D."/>
            <person name="Maumus F."/>
            <person name="Guo Y.L."/>
            <person name="Steige K."/>
            <person name="Platts A.E."/>
            <person name="Escobar J.S."/>
            <person name="Newman L.K."/>
            <person name="Wang W."/>
            <person name="Mandakova T."/>
            <person name="Vello E."/>
            <person name="Smith L.M."/>
            <person name="Henz S.R."/>
            <person name="Steffen J."/>
            <person name="Takuno S."/>
            <person name="Brandvain Y."/>
            <person name="Coop G."/>
            <person name="Andolfatto P."/>
            <person name="Hu T.T."/>
            <person name="Blanchette M."/>
            <person name="Clark R.M."/>
            <person name="Quesneville H."/>
            <person name="Nordborg M."/>
            <person name="Gaut B.S."/>
            <person name="Lysak M.A."/>
            <person name="Jenkins J."/>
            <person name="Grimwood J."/>
            <person name="Chapman J."/>
            <person name="Prochnik S."/>
            <person name="Shu S."/>
            <person name="Rokhsar D."/>
            <person name="Schmutz J."/>
            <person name="Weigel D."/>
            <person name="Wright S.I."/>
        </authorList>
    </citation>
    <scope>NUCLEOTIDE SEQUENCE [LARGE SCALE GENOMIC DNA]</scope>
    <source>
        <strain evidence="5">cv. Monte Gargano</strain>
    </source>
</reference>
<evidence type="ECO:0000256" key="1">
    <source>
        <dbReference type="PROSITE-ProRule" id="PRU00047"/>
    </source>
</evidence>
<dbReference type="SUPFAM" id="SSF57756">
    <property type="entry name" value="Retrovirus zinc finger-like domains"/>
    <property type="match status" value="1"/>
</dbReference>